<comment type="similarity">
    <text evidence="1">Belongs to the short-chain dehydrogenases/reductases (SDR) family.</text>
</comment>
<dbReference type="PANTHER" id="PTHR43639:SF1">
    <property type="entry name" value="SHORT-CHAIN DEHYDROGENASE_REDUCTASE FAMILY PROTEIN"/>
    <property type="match status" value="1"/>
</dbReference>
<dbReference type="EMBL" id="BMMK01000012">
    <property type="protein sequence ID" value="GGM56598.1"/>
    <property type="molecule type" value="Genomic_DNA"/>
</dbReference>
<protein>
    <submittedName>
        <fullName evidence="3">Short-chain dehydrogenase</fullName>
    </submittedName>
</protein>
<sequence length="259" mass="26828">MPESPGLPDLSGLVALVTGAGGNVGRGIARRLAAAGAAVVAHYWSSADSARKLAEEIRSAGGAADWERADLRDPADVDALVRAVVEKFGRVDVLVNNAGVQPVCPLPEMGFGQWRDMFGGNVDSTFLTTQAVARQLISQGHGGSITSIASIEALQPAPNHAHYSASKAAVLMYARAAALEYAPHGIRVNVVSPGLIGHEGLDEEWPDGVARWVDAAPLGRLGTPEDVGNACAFLASPLAGWITGQNLVVDGGVSARPTW</sequence>
<dbReference type="PRINTS" id="PR00080">
    <property type="entry name" value="SDRFAMILY"/>
</dbReference>
<name>A0A8J3CBY6_9PSEU</name>
<dbReference type="RefSeq" id="WP_189058029.1">
    <property type="nucleotide sequence ID" value="NZ_BMMK01000012.1"/>
</dbReference>
<dbReference type="Gene3D" id="3.40.50.720">
    <property type="entry name" value="NAD(P)-binding Rossmann-like Domain"/>
    <property type="match status" value="1"/>
</dbReference>
<dbReference type="AlphaFoldDB" id="A0A8J3CBY6"/>
<evidence type="ECO:0000256" key="1">
    <source>
        <dbReference type="ARBA" id="ARBA00006484"/>
    </source>
</evidence>
<reference evidence="3" key="2">
    <citation type="submission" date="2020-09" db="EMBL/GenBank/DDBJ databases">
        <authorList>
            <person name="Sun Q."/>
            <person name="Zhou Y."/>
        </authorList>
    </citation>
    <scope>NUCLEOTIDE SEQUENCE</scope>
    <source>
        <strain evidence="3">CGMCC 4.5737</strain>
    </source>
</reference>
<dbReference type="InterPro" id="IPR020904">
    <property type="entry name" value="Sc_DH/Rdtase_CS"/>
</dbReference>
<dbReference type="NCBIfam" id="NF005559">
    <property type="entry name" value="PRK07231.1"/>
    <property type="match status" value="1"/>
</dbReference>
<comment type="caution">
    <text evidence="3">The sequence shown here is derived from an EMBL/GenBank/DDBJ whole genome shotgun (WGS) entry which is preliminary data.</text>
</comment>
<dbReference type="InterPro" id="IPR036291">
    <property type="entry name" value="NAD(P)-bd_dom_sf"/>
</dbReference>
<evidence type="ECO:0000313" key="4">
    <source>
        <dbReference type="Proteomes" id="UP000637578"/>
    </source>
</evidence>
<keyword evidence="4" id="KW-1185">Reference proteome</keyword>
<dbReference type="SUPFAM" id="SSF51735">
    <property type="entry name" value="NAD(P)-binding Rossmann-fold domains"/>
    <property type="match status" value="1"/>
</dbReference>
<dbReference type="FunFam" id="3.40.50.720:FF:000084">
    <property type="entry name" value="Short-chain dehydrogenase reductase"/>
    <property type="match status" value="1"/>
</dbReference>
<reference evidence="3" key="1">
    <citation type="journal article" date="2014" name="Int. J. Syst. Evol. Microbiol.">
        <title>Complete genome sequence of Corynebacterium casei LMG S-19264T (=DSM 44701T), isolated from a smear-ripened cheese.</title>
        <authorList>
            <consortium name="US DOE Joint Genome Institute (JGI-PGF)"/>
            <person name="Walter F."/>
            <person name="Albersmeier A."/>
            <person name="Kalinowski J."/>
            <person name="Ruckert C."/>
        </authorList>
    </citation>
    <scope>NUCLEOTIDE SEQUENCE</scope>
    <source>
        <strain evidence="3">CGMCC 4.5737</strain>
    </source>
</reference>
<proteinExistence type="inferred from homology"/>
<dbReference type="GO" id="GO:0016491">
    <property type="term" value="F:oxidoreductase activity"/>
    <property type="evidence" value="ECO:0007669"/>
    <property type="project" value="UniProtKB-KW"/>
</dbReference>
<dbReference type="PRINTS" id="PR00081">
    <property type="entry name" value="GDHRDH"/>
</dbReference>
<dbReference type="Pfam" id="PF13561">
    <property type="entry name" value="adh_short_C2"/>
    <property type="match status" value="1"/>
</dbReference>
<dbReference type="Proteomes" id="UP000637578">
    <property type="component" value="Unassembled WGS sequence"/>
</dbReference>
<keyword evidence="2" id="KW-0560">Oxidoreductase</keyword>
<organism evidence="3 4">
    <name type="scientific">Longimycelium tulufanense</name>
    <dbReference type="NCBI Taxonomy" id="907463"/>
    <lineage>
        <taxon>Bacteria</taxon>
        <taxon>Bacillati</taxon>
        <taxon>Actinomycetota</taxon>
        <taxon>Actinomycetes</taxon>
        <taxon>Pseudonocardiales</taxon>
        <taxon>Pseudonocardiaceae</taxon>
        <taxon>Longimycelium</taxon>
    </lineage>
</organism>
<dbReference type="InterPro" id="IPR002347">
    <property type="entry name" value="SDR_fam"/>
</dbReference>
<dbReference type="PANTHER" id="PTHR43639">
    <property type="entry name" value="OXIDOREDUCTASE, SHORT-CHAIN DEHYDROGENASE/REDUCTASE FAMILY (AFU_ORTHOLOGUE AFUA_5G02870)"/>
    <property type="match status" value="1"/>
</dbReference>
<dbReference type="PROSITE" id="PS00061">
    <property type="entry name" value="ADH_SHORT"/>
    <property type="match status" value="1"/>
</dbReference>
<gene>
    <name evidence="3" type="ORF">GCM10012275_29700</name>
</gene>
<evidence type="ECO:0000313" key="3">
    <source>
        <dbReference type="EMBL" id="GGM56598.1"/>
    </source>
</evidence>
<evidence type="ECO:0000256" key="2">
    <source>
        <dbReference type="ARBA" id="ARBA00023002"/>
    </source>
</evidence>
<accession>A0A8J3CBY6</accession>